<name>A0A369ANV7_9FIRM</name>
<dbReference type="AlphaFoldDB" id="A0A369ANV7"/>
<reference evidence="6 7" key="1">
    <citation type="submission" date="2018-07" db="EMBL/GenBank/DDBJ databases">
        <title>Genomic Encyclopedia of Type Strains, Phase IV (KMG-IV): sequencing the most valuable type-strain genomes for metagenomic binning, comparative biology and taxonomic classification.</title>
        <authorList>
            <person name="Goeker M."/>
        </authorList>
    </citation>
    <scope>NUCLEOTIDE SEQUENCE [LARGE SCALE GENOMIC DNA]</scope>
    <source>
        <strain evidence="6 7">DSM 27016</strain>
    </source>
</reference>
<keyword evidence="1" id="KW-0456">Lyase</keyword>
<sequence length="143" mass="16568">MVLDFQYDELLLPYRNIINKRAGDVCYGYAIQIRYPSYRGTFVSCIEKLELQVDGKSIPESDMRFVLNGKEFLVSQLGELSKEHWFVLDTANIVVLRDNGLTEGNHEISVRMVHRIPYTGYFGQYLVLDSVNTKTLCCRNYIN</sequence>
<dbReference type="Proteomes" id="UP000253034">
    <property type="component" value="Unassembled WGS sequence"/>
</dbReference>
<evidence type="ECO:0000259" key="5">
    <source>
        <dbReference type="Pfam" id="PF19906"/>
    </source>
</evidence>
<dbReference type="GO" id="GO:0016829">
    <property type="term" value="F:lyase activity"/>
    <property type="evidence" value="ECO:0007669"/>
    <property type="project" value="UniProtKB-KW"/>
</dbReference>
<evidence type="ECO:0000256" key="1">
    <source>
        <dbReference type="ARBA" id="ARBA00023239"/>
    </source>
</evidence>
<dbReference type="InterPro" id="IPR045959">
    <property type="entry name" value="CGDB"/>
</dbReference>
<accession>A0A369ANV7</accession>
<dbReference type="OrthoDB" id="1956341at2"/>
<dbReference type="RefSeq" id="WP_114299692.1">
    <property type="nucleotide sequence ID" value="NZ_QPJT01000033.1"/>
</dbReference>
<dbReference type="Pfam" id="PF19906">
    <property type="entry name" value="CGDB"/>
    <property type="match status" value="1"/>
</dbReference>
<organism evidence="6 7">
    <name type="scientific">Anaerobacterium chartisolvens</name>
    <dbReference type="NCBI Taxonomy" id="1297424"/>
    <lineage>
        <taxon>Bacteria</taxon>
        <taxon>Bacillati</taxon>
        <taxon>Bacillota</taxon>
        <taxon>Clostridia</taxon>
        <taxon>Eubacteriales</taxon>
        <taxon>Oscillospiraceae</taxon>
        <taxon>Anaerobacterium</taxon>
    </lineage>
</organism>
<proteinExistence type="inferred from homology"/>
<keyword evidence="7" id="KW-1185">Reference proteome</keyword>
<keyword evidence="2" id="KW-0119">Carbohydrate metabolism</keyword>
<evidence type="ECO:0000313" key="6">
    <source>
        <dbReference type="EMBL" id="RCX09867.1"/>
    </source>
</evidence>
<comment type="caution">
    <text evidence="6">The sequence shown here is derived from an EMBL/GenBank/DDBJ whole genome shotgun (WGS) entry which is preliminary data.</text>
</comment>
<dbReference type="EMBL" id="QPJT01000033">
    <property type="protein sequence ID" value="RCX09867.1"/>
    <property type="molecule type" value="Genomic_DNA"/>
</dbReference>
<protein>
    <recommendedName>
        <fullName evidence="4">C-deglycosylation enzyme beta subunit</fullName>
    </recommendedName>
</protein>
<feature type="domain" description="C-glycoside deglycosidase beta subunit" evidence="5">
    <location>
        <begin position="11"/>
        <end position="118"/>
    </location>
</feature>
<evidence type="ECO:0000313" key="7">
    <source>
        <dbReference type="Proteomes" id="UP000253034"/>
    </source>
</evidence>
<comment type="similarity">
    <text evidence="3">Belongs to the C-glycoside deglycosidase beta subunit family.</text>
</comment>
<evidence type="ECO:0000256" key="2">
    <source>
        <dbReference type="ARBA" id="ARBA00023277"/>
    </source>
</evidence>
<evidence type="ECO:0000256" key="3">
    <source>
        <dbReference type="ARBA" id="ARBA00046336"/>
    </source>
</evidence>
<evidence type="ECO:0000256" key="4">
    <source>
        <dbReference type="ARBA" id="ARBA00047208"/>
    </source>
</evidence>
<gene>
    <name evidence="6" type="ORF">DFR58_1336</name>
</gene>